<feature type="signal peptide" evidence="3">
    <location>
        <begin position="1"/>
        <end position="30"/>
    </location>
</feature>
<dbReference type="PANTHER" id="PTHR21581">
    <property type="entry name" value="D-ALANYL-D-ALANINE CARBOXYPEPTIDASE"/>
    <property type="match status" value="1"/>
</dbReference>
<keyword evidence="2" id="KW-1133">Transmembrane helix</keyword>
<dbReference type="GO" id="GO:0004180">
    <property type="term" value="F:carboxypeptidase activity"/>
    <property type="evidence" value="ECO:0007669"/>
    <property type="project" value="UniProtKB-KW"/>
</dbReference>
<feature type="domain" description="Peptidase S11 D-alanyl-D-alanine carboxypeptidase A N-terminal" evidence="4">
    <location>
        <begin position="72"/>
        <end position="305"/>
    </location>
</feature>
<keyword evidence="2" id="KW-0812">Transmembrane</keyword>
<dbReference type="Gene3D" id="3.40.710.10">
    <property type="entry name" value="DD-peptidase/beta-lactamase superfamily"/>
    <property type="match status" value="1"/>
</dbReference>
<name>A0ABV6VTY1_9ACTN</name>
<keyword evidence="5" id="KW-0121">Carboxypeptidase</keyword>
<keyword evidence="5" id="KW-0378">Hydrolase</keyword>
<dbReference type="EC" id="3.4.-.-" evidence="5"/>
<dbReference type="Proteomes" id="UP001592531">
    <property type="component" value="Unassembled WGS sequence"/>
</dbReference>
<proteinExistence type="predicted"/>
<organism evidence="5 6">
    <name type="scientific">Streptacidiphilus cavernicola</name>
    <dbReference type="NCBI Taxonomy" id="3342716"/>
    <lineage>
        <taxon>Bacteria</taxon>
        <taxon>Bacillati</taxon>
        <taxon>Actinomycetota</taxon>
        <taxon>Actinomycetes</taxon>
        <taxon>Kitasatosporales</taxon>
        <taxon>Streptomycetaceae</taxon>
        <taxon>Streptacidiphilus</taxon>
    </lineage>
</organism>
<keyword evidence="5" id="KW-0645">Protease</keyword>
<dbReference type="RefSeq" id="WP_380534819.1">
    <property type="nucleotide sequence ID" value="NZ_JBHFAB010000006.1"/>
</dbReference>
<feature type="region of interest" description="Disordered" evidence="1">
    <location>
        <begin position="29"/>
        <end position="53"/>
    </location>
</feature>
<evidence type="ECO:0000256" key="3">
    <source>
        <dbReference type="SAM" id="SignalP"/>
    </source>
</evidence>
<dbReference type="EMBL" id="JBHFAB010000006">
    <property type="protein sequence ID" value="MFC1417051.1"/>
    <property type="molecule type" value="Genomic_DNA"/>
</dbReference>
<sequence>MHIELRIAARTTAAALALTVGLLGAAPATAAPRVNPKPKAKQPPARMSDLGGPKLALPGVQVSRLPGTPPVPGKVSALSWMVSDLDTGAILAAKNPHWALPPASTLKTLFADTVLPKIPSTATHKVLDSDLAGMGEGSSLVGVLPGKTYKVSDLWLGVFLRSGNDAVHVLAAMNGGVATTVTQMQAEAVALGARDTHVVSPDGYDMPGQVSSAFDLSLFARQGLKNPDFARYCSTAKAEFPGGPNTKGKPFEIDNTDRMLGGINGVPRYAGLLGGKNGYTTNAGNTLVVAAKRGGHSILVAVMNPQSDVPDGVYTEAAQLLDWGFAADGRTTPVGNLNSAVPELAPAVSTATPAPVAKAPGGPLDASGSSAGIGGLTRTEAGVAAAVVLAGAVGAVVVTRRRRGSRGRVLADPLD</sequence>
<reference evidence="5 6" key="1">
    <citation type="submission" date="2024-09" db="EMBL/GenBank/DDBJ databases">
        <authorList>
            <person name="Lee S.D."/>
        </authorList>
    </citation>
    <scope>NUCLEOTIDE SEQUENCE [LARGE SCALE GENOMIC DNA]</scope>
    <source>
        <strain evidence="5 6">N8-3</strain>
    </source>
</reference>
<keyword evidence="6" id="KW-1185">Reference proteome</keyword>
<feature type="chain" id="PRO_5046123286" evidence="3">
    <location>
        <begin position="31"/>
        <end position="415"/>
    </location>
</feature>
<evidence type="ECO:0000313" key="5">
    <source>
        <dbReference type="EMBL" id="MFC1417051.1"/>
    </source>
</evidence>
<protein>
    <submittedName>
        <fullName evidence="5">D-alanyl-D-alanine carboxypeptidase family protein</fullName>
        <ecNumber evidence="5">3.4.-.-</ecNumber>
    </submittedName>
</protein>
<feature type="transmembrane region" description="Helical" evidence="2">
    <location>
        <begin position="381"/>
        <end position="398"/>
    </location>
</feature>
<keyword evidence="3" id="KW-0732">Signal</keyword>
<evidence type="ECO:0000256" key="2">
    <source>
        <dbReference type="SAM" id="Phobius"/>
    </source>
</evidence>
<dbReference type="PANTHER" id="PTHR21581:SF33">
    <property type="entry name" value="D-ALANYL-D-ALANINE CARBOXYPEPTIDASE DACB"/>
    <property type="match status" value="1"/>
</dbReference>
<evidence type="ECO:0000313" key="6">
    <source>
        <dbReference type="Proteomes" id="UP001592531"/>
    </source>
</evidence>
<evidence type="ECO:0000259" key="4">
    <source>
        <dbReference type="Pfam" id="PF00768"/>
    </source>
</evidence>
<comment type="caution">
    <text evidence="5">The sequence shown here is derived from an EMBL/GenBank/DDBJ whole genome shotgun (WGS) entry which is preliminary data.</text>
</comment>
<dbReference type="SUPFAM" id="SSF56601">
    <property type="entry name" value="beta-lactamase/transpeptidase-like"/>
    <property type="match status" value="1"/>
</dbReference>
<evidence type="ECO:0000256" key="1">
    <source>
        <dbReference type="SAM" id="MobiDB-lite"/>
    </source>
</evidence>
<gene>
    <name evidence="5" type="ORF">ACEZDE_10385</name>
</gene>
<keyword evidence="2" id="KW-0472">Membrane</keyword>
<accession>A0ABV6VTY1</accession>
<dbReference type="Pfam" id="PF00768">
    <property type="entry name" value="Peptidase_S11"/>
    <property type="match status" value="1"/>
</dbReference>
<dbReference type="InterPro" id="IPR001967">
    <property type="entry name" value="Peptidase_S11_N"/>
</dbReference>
<dbReference type="InterPro" id="IPR012338">
    <property type="entry name" value="Beta-lactam/transpept-like"/>
</dbReference>